<dbReference type="InterPro" id="IPR007119">
    <property type="entry name" value="Phage_tail_spike_N"/>
</dbReference>
<evidence type="ECO:0000259" key="1">
    <source>
        <dbReference type="Pfam" id="PF06605"/>
    </source>
</evidence>
<protein>
    <submittedName>
        <fullName evidence="2">Tail protein</fullName>
    </submittedName>
</protein>
<name>A0A8S5LU16_9CAUD</name>
<evidence type="ECO:0000313" key="2">
    <source>
        <dbReference type="EMBL" id="DAD73525.1"/>
    </source>
</evidence>
<organism evidence="2">
    <name type="scientific">Siphoviridae sp. ctM3g2</name>
    <dbReference type="NCBI Taxonomy" id="2826255"/>
    <lineage>
        <taxon>Viruses</taxon>
        <taxon>Duplodnaviria</taxon>
        <taxon>Heunggongvirae</taxon>
        <taxon>Uroviricota</taxon>
        <taxon>Caudoviricetes</taxon>
    </lineage>
</organism>
<reference evidence="2" key="1">
    <citation type="journal article" date="2021" name="Proc. Natl. Acad. Sci. U.S.A.">
        <title>A Catalog of Tens of Thousands of Viruses from Human Metagenomes Reveals Hidden Associations with Chronic Diseases.</title>
        <authorList>
            <person name="Tisza M.J."/>
            <person name="Buck C.B."/>
        </authorList>
    </citation>
    <scope>NUCLEOTIDE SEQUENCE</scope>
    <source>
        <strain evidence="2">CtM3g2</strain>
    </source>
</reference>
<dbReference type="Pfam" id="PF06605">
    <property type="entry name" value="Prophage_tail"/>
    <property type="match status" value="1"/>
</dbReference>
<dbReference type="EMBL" id="BK014738">
    <property type="protein sequence ID" value="DAD73525.1"/>
    <property type="molecule type" value="Genomic_DNA"/>
</dbReference>
<proteinExistence type="predicted"/>
<dbReference type="InterPro" id="IPR010572">
    <property type="entry name" value="Tail_dom"/>
</dbReference>
<sequence>MFKITAQNRSGITYTLYDPRSPDLKLISPTCKTAVNKAGLLTFSVPLTHPHTDKIAKLDTVVTLWQDDAILFRGRVLNDEWDLRSTRKIEVEGELAYLNDSVQPLTVYHDMTVAAYFAKLIELHNAQVDESRRFTVGQVTVTNSTDNVYRQSDYESTMDALQDKLLDRMGGYLVIRYGKDGTRYLDYLKEYGNVNSQRITASTNLLDMLHTVRGEDVATAIIPLGAQLDEDKVGTVTPRLTIAAANDGKDYIYDADAVAKWGWIYKVVVHNDITLVENLLRAGYADLEAAKYLRGSIEVDAVDLHLVDSSAERIKLGDMILFSGPDSATPISMLVSEIDLPVDEPGDATYTLGTSYRTMTEQQVDARKDLGEQLELVQDETNKRTDKVRQELTDYKVDARKDMDSITASVTETRTELTTTTENVYDALGRLQDTAVSTEEFERVKQLLITQWSDQLEYRFTQVTNLIDSTNGTIAENQRLLEQYIRFEGARITLGRSDSAIQAVLSNDRLEFVENGQTIAYISNRMLYITDAHITGSLSFGNADTGLYMWRYNAEADTFDLEFEGDD</sequence>
<feature type="domain" description="Tail spike" evidence="1">
    <location>
        <begin position="140"/>
        <end position="364"/>
    </location>
</feature>
<dbReference type="NCBIfam" id="TIGR01665">
    <property type="entry name" value="put_anti_recept"/>
    <property type="match status" value="1"/>
</dbReference>
<accession>A0A8S5LU16</accession>